<dbReference type="AlphaFoldDB" id="E6W6M9"/>
<dbReference type="SUPFAM" id="SSF50249">
    <property type="entry name" value="Nucleic acid-binding proteins"/>
    <property type="match status" value="1"/>
</dbReference>
<evidence type="ECO:0000256" key="3">
    <source>
        <dbReference type="ARBA" id="ARBA00022691"/>
    </source>
</evidence>
<accession>E6W6M9</accession>
<sequence length="385" mass="41862">MKHQQSEESIALTIAKYAPPGIGLGYARDKAVFVPATSPGDQVQARVTQEKKRHMRAEVTAILEPSPQRVEPFCPHYLKCGGCDLMHITYPDQVSLKQRMAQETLAGQSMIREIPLVPSPEPVAYRHRAQLKVRHGQVGFFARGTNQVVPVANCPVLAPPLQQVVQDMAARPPRDGDYLLLASALQASAAVSFRDHRACEPVEGSPSMVLEDYGFGPMLLDSAGFAQANPFVTALMASHVASACAGQHVFEGYCGSGTFSRAIASGAASLEAWEISAPAVKLARRNCRDLANTRFQAGDAEKSAIGSDRQIVVVDPPRTGLGRGMTSRILASHAKKLIYISCNPATMARDLRFLQENSAFTLTHLEGFDMYPHTTHLEMLAMLER</sequence>
<dbReference type="eggNOG" id="COG2265">
    <property type="taxonomic scope" value="Bacteria"/>
</dbReference>
<evidence type="ECO:0000256" key="2">
    <source>
        <dbReference type="ARBA" id="ARBA00022679"/>
    </source>
</evidence>
<dbReference type="InterPro" id="IPR002792">
    <property type="entry name" value="TRAM_dom"/>
</dbReference>
<comment type="similarity">
    <text evidence="4">Belongs to the class I-like SAM-binding methyltransferase superfamily. RNA M5U methyltransferase family.</text>
</comment>
<keyword evidence="3 4" id="KW-0949">S-adenosyl-L-methionine</keyword>
<evidence type="ECO:0000256" key="5">
    <source>
        <dbReference type="PROSITE-ProRule" id="PRU10015"/>
    </source>
</evidence>
<dbReference type="PROSITE" id="PS51687">
    <property type="entry name" value="SAM_MT_RNA_M5U"/>
    <property type="match status" value="1"/>
</dbReference>
<feature type="binding site" evidence="4">
    <location>
        <position position="315"/>
    </location>
    <ligand>
        <name>S-adenosyl-L-methionine</name>
        <dbReference type="ChEBI" id="CHEBI:59789"/>
    </ligand>
</feature>
<keyword evidence="1 4" id="KW-0489">Methyltransferase</keyword>
<evidence type="ECO:0000259" key="6">
    <source>
        <dbReference type="PROSITE" id="PS50926"/>
    </source>
</evidence>
<evidence type="ECO:0000313" key="7">
    <source>
        <dbReference type="EMBL" id="ADU65029.1"/>
    </source>
</evidence>
<dbReference type="PANTHER" id="PTHR11061">
    <property type="entry name" value="RNA M5U METHYLTRANSFERASE"/>
    <property type="match status" value="1"/>
</dbReference>
<evidence type="ECO:0000313" key="8">
    <source>
        <dbReference type="Proteomes" id="UP000002572"/>
    </source>
</evidence>
<dbReference type="CDD" id="cd02440">
    <property type="entry name" value="AdoMet_MTases"/>
    <property type="match status" value="1"/>
</dbReference>
<dbReference type="GO" id="GO:0070041">
    <property type="term" value="F:rRNA (uridine-C5-)-methyltransferase activity"/>
    <property type="evidence" value="ECO:0007669"/>
    <property type="project" value="TreeGrafter"/>
</dbReference>
<dbReference type="HOGENOM" id="CLU_014689_7_0_0"/>
<dbReference type="InterPro" id="IPR012340">
    <property type="entry name" value="NA-bd_OB-fold"/>
</dbReference>
<feature type="domain" description="TRAM" evidence="6">
    <location>
        <begin position="2"/>
        <end position="61"/>
    </location>
</feature>
<dbReference type="Proteomes" id="UP000002572">
    <property type="component" value="Chromosome"/>
</dbReference>
<feature type="active site" description="Nucleophile" evidence="4">
    <location>
        <position position="342"/>
    </location>
</feature>
<dbReference type="Pfam" id="PF05958">
    <property type="entry name" value="tRNA_U5-meth_tr"/>
    <property type="match status" value="1"/>
</dbReference>
<keyword evidence="2 4" id="KW-0808">Transferase</keyword>
<organism evidence="7 8">
    <name type="scientific">Desulfurispirillum indicum (strain ATCC BAA-1389 / DSM 22839 / S5)</name>
    <dbReference type="NCBI Taxonomy" id="653733"/>
    <lineage>
        <taxon>Bacteria</taxon>
        <taxon>Pseudomonadati</taxon>
        <taxon>Chrysiogenota</taxon>
        <taxon>Chrysiogenia</taxon>
        <taxon>Chrysiogenales</taxon>
        <taxon>Chrysiogenaceae</taxon>
        <taxon>Desulfurispirillum</taxon>
    </lineage>
</organism>
<name>E6W6M9_DESIS</name>
<dbReference type="Pfam" id="PF01938">
    <property type="entry name" value="TRAM"/>
    <property type="match status" value="1"/>
</dbReference>
<dbReference type="Gene3D" id="2.40.50.140">
    <property type="entry name" value="Nucleic acid-binding proteins"/>
    <property type="match status" value="1"/>
</dbReference>
<dbReference type="Gene3D" id="3.40.50.150">
    <property type="entry name" value="Vaccinia Virus protein VP39"/>
    <property type="match status" value="2"/>
</dbReference>
<proteinExistence type="inferred from homology"/>
<feature type="binding site" evidence="4">
    <location>
        <position position="253"/>
    </location>
    <ligand>
        <name>S-adenosyl-L-methionine</name>
        <dbReference type="ChEBI" id="CHEBI:59789"/>
    </ligand>
</feature>
<dbReference type="KEGG" id="din:Selin_0273"/>
<dbReference type="SUPFAM" id="SSF53335">
    <property type="entry name" value="S-adenosyl-L-methionine-dependent methyltransferases"/>
    <property type="match status" value="1"/>
</dbReference>
<keyword evidence="8" id="KW-1185">Reference proteome</keyword>
<reference evidence="7 8" key="1">
    <citation type="submission" date="2010-12" db="EMBL/GenBank/DDBJ databases">
        <title>Complete sequence of Desulfurispirillum indicum S5.</title>
        <authorList>
            <consortium name="US DOE Joint Genome Institute"/>
            <person name="Lucas S."/>
            <person name="Copeland A."/>
            <person name="Lapidus A."/>
            <person name="Cheng J.-F."/>
            <person name="Goodwin L."/>
            <person name="Pitluck S."/>
            <person name="Chertkov O."/>
            <person name="Held B."/>
            <person name="Detter J.C."/>
            <person name="Han C."/>
            <person name="Tapia R."/>
            <person name="Land M."/>
            <person name="Hauser L."/>
            <person name="Kyrpides N."/>
            <person name="Ivanova N."/>
            <person name="Mikhailova N."/>
            <person name="Haggblom M."/>
            <person name="Rauschenbach I."/>
            <person name="Bini E."/>
            <person name="Woyke T."/>
        </authorList>
    </citation>
    <scope>NUCLEOTIDE SEQUENCE [LARGE SCALE GENOMIC DNA]</scope>
    <source>
        <strain evidence="8">ATCC BAA-1389 / DSM 22839 / S5</strain>
    </source>
</reference>
<dbReference type="EMBL" id="CP002432">
    <property type="protein sequence ID" value="ADU65029.1"/>
    <property type="molecule type" value="Genomic_DNA"/>
</dbReference>
<feature type="binding site" evidence="4">
    <location>
        <position position="227"/>
    </location>
    <ligand>
        <name>S-adenosyl-L-methionine</name>
        <dbReference type="ChEBI" id="CHEBI:59789"/>
    </ligand>
</feature>
<dbReference type="InParanoid" id="E6W6M9"/>
<dbReference type="GO" id="GO:0070475">
    <property type="term" value="P:rRNA base methylation"/>
    <property type="evidence" value="ECO:0007669"/>
    <property type="project" value="TreeGrafter"/>
</dbReference>
<dbReference type="RefSeq" id="WP_013504918.1">
    <property type="nucleotide sequence ID" value="NC_014836.1"/>
</dbReference>
<dbReference type="PROSITE" id="PS01230">
    <property type="entry name" value="TRMA_1"/>
    <property type="match status" value="1"/>
</dbReference>
<dbReference type="InterPro" id="IPR029063">
    <property type="entry name" value="SAM-dependent_MTases_sf"/>
</dbReference>
<dbReference type="STRING" id="653733.Selin_0273"/>
<dbReference type="InterPro" id="IPR030390">
    <property type="entry name" value="MeTrfase_TrmA_AS"/>
</dbReference>
<dbReference type="PANTHER" id="PTHR11061:SF30">
    <property type="entry name" value="TRNA (URACIL(54)-C(5))-METHYLTRANSFERASE"/>
    <property type="match status" value="1"/>
</dbReference>
<gene>
    <name evidence="7" type="ordered locus">Selin_0273</name>
</gene>
<evidence type="ECO:0000256" key="1">
    <source>
        <dbReference type="ARBA" id="ARBA00022603"/>
    </source>
</evidence>
<protein>
    <submittedName>
        <fullName evidence="7">(Uracil-5)-methyltransferase</fullName>
    </submittedName>
</protein>
<dbReference type="PROSITE" id="PS50926">
    <property type="entry name" value="TRAM"/>
    <property type="match status" value="1"/>
</dbReference>
<evidence type="ECO:0000256" key="4">
    <source>
        <dbReference type="PROSITE-ProRule" id="PRU01024"/>
    </source>
</evidence>
<dbReference type="FunCoup" id="E6W6M9">
    <property type="interactions" value="400"/>
</dbReference>
<feature type="active site" evidence="5">
    <location>
        <position position="342"/>
    </location>
</feature>
<feature type="binding site" evidence="4">
    <location>
        <position position="274"/>
    </location>
    <ligand>
        <name>S-adenosyl-L-methionine</name>
        <dbReference type="ChEBI" id="CHEBI:59789"/>
    </ligand>
</feature>
<dbReference type="InterPro" id="IPR010280">
    <property type="entry name" value="U5_MeTrfase_fam"/>
</dbReference>